<comment type="similarity">
    <text evidence="1">Belongs to the leucine-binding protein family.</text>
</comment>
<dbReference type="EMBL" id="LXYT01000002">
    <property type="protein sequence ID" value="OLY43503.1"/>
    <property type="molecule type" value="Genomic_DNA"/>
</dbReference>
<feature type="domain" description="Leucine-binding protein" evidence="4">
    <location>
        <begin position="30"/>
        <end position="363"/>
    </location>
</feature>
<evidence type="ECO:0000256" key="1">
    <source>
        <dbReference type="ARBA" id="ARBA00010062"/>
    </source>
</evidence>
<organism evidence="5 6">
    <name type="scientific">Bartonella apis</name>
    <dbReference type="NCBI Taxonomy" id="1686310"/>
    <lineage>
        <taxon>Bacteria</taxon>
        <taxon>Pseudomonadati</taxon>
        <taxon>Pseudomonadota</taxon>
        <taxon>Alphaproteobacteria</taxon>
        <taxon>Hyphomicrobiales</taxon>
        <taxon>Bartonellaceae</taxon>
        <taxon>Bartonella</taxon>
    </lineage>
</organism>
<dbReference type="Proteomes" id="UP000187344">
    <property type="component" value="Unassembled WGS sequence"/>
</dbReference>
<dbReference type="InterPro" id="IPR051010">
    <property type="entry name" value="BCAA_transport"/>
</dbReference>
<reference evidence="5 6" key="1">
    <citation type="submission" date="2016-12" db="EMBL/GenBank/DDBJ databases">
        <title>Comparative genomics of Bartonella apis.</title>
        <authorList>
            <person name="Engel P."/>
        </authorList>
    </citation>
    <scope>NUCLEOTIDE SEQUENCE [LARGE SCALE GENOMIC DNA]</scope>
    <source>
        <strain evidence="5 6">PEB0149</strain>
    </source>
</reference>
<dbReference type="GO" id="GO:0006865">
    <property type="term" value="P:amino acid transport"/>
    <property type="evidence" value="ECO:0007669"/>
    <property type="project" value="UniProtKB-KW"/>
</dbReference>
<accession>A0A1R0F943</accession>
<evidence type="ECO:0000313" key="6">
    <source>
        <dbReference type="Proteomes" id="UP000187344"/>
    </source>
</evidence>
<dbReference type="OrthoDB" id="7855203at2"/>
<keyword evidence="6" id="KW-1185">Reference proteome</keyword>
<dbReference type="AlphaFoldDB" id="A0A1R0F943"/>
<evidence type="ECO:0000259" key="4">
    <source>
        <dbReference type="Pfam" id="PF13458"/>
    </source>
</evidence>
<dbReference type="PANTHER" id="PTHR30483">
    <property type="entry name" value="LEUCINE-SPECIFIC-BINDING PROTEIN"/>
    <property type="match status" value="1"/>
</dbReference>
<name>A0A1R0F943_9HYPH</name>
<sequence length="389" mass="42989">MFRNLFVYLFISVSSIFGFSAVSFAEDYVVGVHLPLTGAFARAGQAYREGMLVAEHLHNLNNETKVRFDIVDDESTATKAVTAVEKFASSGDVAVIGGYASSIIGPASEVSNRYGVTYMTAGAVSEELTRRGLKTFFRVNNNGGYAVAVNGMLDELKPTKVAIFVNTRSDAPSLLAKSVGAHLKQQNIEFVEYPFDASTTNFQPLVNRMRLRDKPDVILMIVYENDYIGILRAAKLIKPDVKAMVGTWSVATVKMQEDFPDLMEKVIGCALISFPAAFNDEEGKTFQATYKELYGKDVDYQAVYGYVQAKLVFDAIDRLAKKGSFDRTKLADELRAEEVNSLIGKIKFDDTGENIHFSLRMAQHQGKELPIVAPSDKATKPLLLPARPW</sequence>
<evidence type="ECO:0000256" key="3">
    <source>
        <dbReference type="ARBA" id="ARBA00022970"/>
    </source>
</evidence>
<gene>
    <name evidence="5" type="ORF">PEB0149_009300</name>
</gene>
<keyword evidence="3" id="KW-0813">Transport</keyword>
<dbReference type="SUPFAM" id="SSF53822">
    <property type="entry name" value="Periplasmic binding protein-like I"/>
    <property type="match status" value="1"/>
</dbReference>
<keyword evidence="2" id="KW-0732">Signal</keyword>
<dbReference type="Gene3D" id="3.40.50.2300">
    <property type="match status" value="2"/>
</dbReference>
<evidence type="ECO:0000313" key="5">
    <source>
        <dbReference type="EMBL" id="OLY43503.1"/>
    </source>
</evidence>
<proteinExistence type="inferred from homology"/>
<dbReference type="InterPro" id="IPR028081">
    <property type="entry name" value="Leu-bd"/>
</dbReference>
<protein>
    <submittedName>
        <fullName evidence="5">Amino acid/amide ABC transporter substrate-binding protein, HAAT family</fullName>
    </submittedName>
</protein>
<dbReference type="InterPro" id="IPR028082">
    <property type="entry name" value="Peripla_BP_I"/>
</dbReference>
<evidence type="ECO:0000256" key="2">
    <source>
        <dbReference type="ARBA" id="ARBA00022729"/>
    </source>
</evidence>
<dbReference type="PANTHER" id="PTHR30483:SF37">
    <property type="entry name" value="ABC TRANSPORTER SUBSTRATE-BINDING PROTEIN"/>
    <property type="match status" value="1"/>
</dbReference>
<dbReference type="RefSeq" id="WP_075870342.1">
    <property type="nucleotide sequence ID" value="NZ_CALYQA010000001.1"/>
</dbReference>
<dbReference type="Pfam" id="PF13458">
    <property type="entry name" value="Peripla_BP_6"/>
    <property type="match status" value="1"/>
</dbReference>
<comment type="caution">
    <text evidence="5">The sequence shown here is derived from an EMBL/GenBank/DDBJ whole genome shotgun (WGS) entry which is preliminary data.</text>
</comment>
<keyword evidence="3" id="KW-0029">Amino-acid transport</keyword>